<accession>A0A8K1CFI6</accession>
<dbReference type="PANTHER" id="PTHR22538">
    <property type="entry name" value="CILIA- AND FLAGELLA-ASSOCIATED PROTEIN 74"/>
    <property type="match status" value="1"/>
</dbReference>
<dbReference type="AlphaFoldDB" id="A0A8K1CFI6"/>
<name>A0A8K1CFI6_PYTOL</name>
<evidence type="ECO:0000313" key="1">
    <source>
        <dbReference type="EMBL" id="TMW62529.1"/>
    </source>
</evidence>
<protein>
    <submittedName>
        <fullName evidence="1">Uncharacterized protein</fullName>
    </submittedName>
</protein>
<organism evidence="1 2">
    <name type="scientific">Pythium oligandrum</name>
    <name type="common">Mycoparasitic fungus</name>
    <dbReference type="NCBI Taxonomy" id="41045"/>
    <lineage>
        <taxon>Eukaryota</taxon>
        <taxon>Sar</taxon>
        <taxon>Stramenopiles</taxon>
        <taxon>Oomycota</taxon>
        <taxon>Peronosporomycetes</taxon>
        <taxon>Pythiales</taxon>
        <taxon>Pythiaceae</taxon>
        <taxon>Pythium</taxon>
    </lineage>
</organism>
<evidence type="ECO:0000313" key="2">
    <source>
        <dbReference type="Proteomes" id="UP000794436"/>
    </source>
</evidence>
<dbReference type="EMBL" id="SPLM01000073">
    <property type="protein sequence ID" value="TMW62529.1"/>
    <property type="molecule type" value="Genomic_DNA"/>
</dbReference>
<dbReference type="Proteomes" id="UP000794436">
    <property type="component" value="Unassembled WGS sequence"/>
</dbReference>
<proteinExistence type="predicted"/>
<dbReference type="InterPro" id="IPR029058">
    <property type="entry name" value="AB_hydrolase_fold"/>
</dbReference>
<dbReference type="PANTHER" id="PTHR22538:SF1">
    <property type="entry name" value="VWFD DOMAIN-CONTAINING PROTEIN"/>
    <property type="match status" value="1"/>
</dbReference>
<reference evidence="1" key="1">
    <citation type="submission" date="2019-03" db="EMBL/GenBank/DDBJ databases">
        <title>Long read genome sequence of the mycoparasitic Pythium oligandrum ATCC 38472 isolated from sugarbeet rhizosphere.</title>
        <authorList>
            <person name="Gaulin E."/>
        </authorList>
    </citation>
    <scope>NUCLEOTIDE SEQUENCE</scope>
    <source>
        <strain evidence="1">ATCC 38472_TT</strain>
    </source>
</reference>
<dbReference type="OrthoDB" id="95392at2759"/>
<gene>
    <name evidence="1" type="ORF">Poli38472_005147</name>
</gene>
<dbReference type="Gene3D" id="3.40.50.1820">
    <property type="entry name" value="alpha/beta hydrolase"/>
    <property type="match status" value="1"/>
</dbReference>
<sequence>MRAGIAATGLVTAATLLGYQFNNVHHHYHAQLAKHRMLTSVQEASSLQVHVTVKRDSMQMFGSNEYSLIATPVITTEADGSQSVRYNGVTAFMKDGVQHTYRLVDGVTYYQTKNQQAGFAQESTECLTASSLPPVKDMLEALNAAKPITKVESSESISCEGKLLSTSLNGSPFVICAASDASKGFKVYGSDFNVDVTYLSSKIEIPKPAMSAEQAEACAKTPAAAKLTTSTANLITGTTSGAVSQVLSNQEATAVLPKATCSCTGAKRPCLFIHGLGQKTDGGLADSFDYFGDIKNHAPCCSSIKFALLDTVNNAWYSDTLENKVCNYALSMSSSSSTSTKTVANTIIVTHSMGNLILGGAIASGKCSLASTSSWVGLSGPMIGSMGADYLQTTCANGGLLGGLASLFGGCPANTAIKSMSYEGEKYCPADLKTKYDAAQAAYTSKVSAVMCSNAVDGLLSTDQFVLKLGASVIPHKSSENDGVVEYQSCRAGLATSKFSNTYTSKFYVTKLNHLDTTFRHGDALIQTSQMPVKWFECLF</sequence>
<keyword evidence="2" id="KW-1185">Reference proteome</keyword>
<comment type="caution">
    <text evidence="1">The sequence shown here is derived from an EMBL/GenBank/DDBJ whole genome shotgun (WGS) entry which is preliminary data.</text>
</comment>